<dbReference type="SUPFAM" id="SSF46785">
    <property type="entry name" value="Winged helix' DNA-binding domain"/>
    <property type="match status" value="1"/>
</dbReference>
<dbReference type="InterPro" id="IPR036388">
    <property type="entry name" value="WH-like_DNA-bd_sf"/>
</dbReference>
<dbReference type="Pfam" id="PF08241">
    <property type="entry name" value="Methyltransf_11"/>
    <property type="match status" value="1"/>
</dbReference>
<dbReference type="InterPro" id="IPR036390">
    <property type="entry name" value="WH_DNA-bd_sf"/>
</dbReference>
<gene>
    <name evidence="2" type="ORF">NVS89_01155</name>
</gene>
<dbReference type="Gene3D" id="1.10.10.10">
    <property type="entry name" value="Winged helix-like DNA-binding domain superfamily/Winged helix DNA-binding domain"/>
    <property type="match status" value="1"/>
</dbReference>
<organism evidence="2 3">
    <name type="scientific">Ancylobacter mangrovi</name>
    <dbReference type="NCBI Taxonomy" id="2972472"/>
    <lineage>
        <taxon>Bacteria</taxon>
        <taxon>Pseudomonadati</taxon>
        <taxon>Pseudomonadota</taxon>
        <taxon>Alphaproteobacteria</taxon>
        <taxon>Hyphomicrobiales</taxon>
        <taxon>Xanthobacteraceae</taxon>
        <taxon>Ancylobacter</taxon>
    </lineage>
</organism>
<dbReference type="InterPro" id="IPR013216">
    <property type="entry name" value="Methyltransf_11"/>
</dbReference>
<reference evidence="2" key="1">
    <citation type="submission" date="2022-08" db="EMBL/GenBank/DDBJ databases">
        <authorList>
            <person name="Li F."/>
        </authorList>
    </citation>
    <scope>NUCLEOTIDE SEQUENCE</scope>
    <source>
        <strain evidence="2">MQZ15Z-1</strain>
    </source>
</reference>
<dbReference type="SMART" id="SM00418">
    <property type="entry name" value="HTH_ARSR"/>
    <property type="match status" value="1"/>
</dbReference>
<dbReference type="PANTHER" id="PTHR42912">
    <property type="entry name" value="METHYLTRANSFERASE"/>
    <property type="match status" value="1"/>
</dbReference>
<dbReference type="GO" id="GO:0008757">
    <property type="term" value="F:S-adenosylmethionine-dependent methyltransferase activity"/>
    <property type="evidence" value="ECO:0007669"/>
    <property type="project" value="InterPro"/>
</dbReference>
<dbReference type="Pfam" id="PF01022">
    <property type="entry name" value="HTH_5"/>
    <property type="match status" value="1"/>
</dbReference>
<dbReference type="InterPro" id="IPR011991">
    <property type="entry name" value="ArsR-like_HTH"/>
</dbReference>
<dbReference type="CDD" id="cd00090">
    <property type="entry name" value="HTH_ARSR"/>
    <property type="match status" value="1"/>
</dbReference>
<dbReference type="PRINTS" id="PR00778">
    <property type="entry name" value="HTHARSR"/>
</dbReference>
<dbReference type="AlphaFoldDB" id="A0A9X2T2D3"/>
<dbReference type="Gene3D" id="3.40.50.150">
    <property type="entry name" value="Vaccinia Virus protein VP39"/>
    <property type="match status" value="1"/>
</dbReference>
<dbReference type="PROSITE" id="PS50987">
    <property type="entry name" value="HTH_ARSR_2"/>
    <property type="match status" value="1"/>
</dbReference>
<evidence type="ECO:0000313" key="3">
    <source>
        <dbReference type="Proteomes" id="UP001151088"/>
    </source>
</evidence>
<dbReference type="InterPro" id="IPR050508">
    <property type="entry name" value="Methyltransf_Superfamily"/>
</dbReference>
<keyword evidence="3" id="KW-1185">Reference proteome</keyword>
<dbReference type="RefSeq" id="WP_258730638.1">
    <property type="nucleotide sequence ID" value="NZ_JANTHZ010000001.1"/>
</dbReference>
<feature type="domain" description="HTH arsR-type" evidence="1">
    <location>
        <begin position="3"/>
        <end position="97"/>
    </location>
</feature>
<evidence type="ECO:0000259" key="1">
    <source>
        <dbReference type="PROSITE" id="PS50987"/>
    </source>
</evidence>
<evidence type="ECO:0000313" key="2">
    <source>
        <dbReference type="EMBL" id="MCS0493686.1"/>
    </source>
</evidence>
<dbReference type="InterPro" id="IPR001845">
    <property type="entry name" value="HTH_ArsR_DNA-bd_dom"/>
</dbReference>
<accession>A0A9X2T2D3</accession>
<sequence length="332" mass="36724">MSVSSLSFARLLDGLKAAGEDTRLRLLALLGEGELTVSELTEILGQSQPRISRHLKLLAEAGLVERFREASWVFYRRAVEAPGAPLAEALLALMAPDDDILLRDHERLEAVRAARAAHAQDYFRAHAHEWDAIRRLHAPEVEVEQAIKDSLQEADISSLLDLGTGTGRILELFAPRIGRGVGIDLSADMLAVARANLERAGVRNATVRQGDIYNLALPRDAFDVVIIHQVLHFLEDAPRALKEAARVLRPGGRLLVVDFDPHELEFLREQHAHRRLGFAPEIMDSWLSQAGLVPQSHRSLAPRADGKLTVSLWLARDPRVATAQAQQNKEVA</sequence>
<name>A0A9X2T2D3_9HYPH</name>
<protein>
    <submittedName>
        <fullName evidence="2">Metalloregulator ArsR/SmtB family transcription factor</fullName>
    </submittedName>
</protein>
<dbReference type="NCBIfam" id="NF033788">
    <property type="entry name" value="HTH_metalloreg"/>
    <property type="match status" value="1"/>
</dbReference>
<dbReference type="SUPFAM" id="SSF53335">
    <property type="entry name" value="S-adenosyl-L-methionine-dependent methyltransferases"/>
    <property type="match status" value="1"/>
</dbReference>
<proteinExistence type="predicted"/>
<dbReference type="Proteomes" id="UP001151088">
    <property type="component" value="Unassembled WGS sequence"/>
</dbReference>
<dbReference type="GO" id="GO:0003700">
    <property type="term" value="F:DNA-binding transcription factor activity"/>
    <property type="evidence" value="ECO:0007669"/>
    <property type="project" value="InterPro"/>
</dbReference>
<comment type="caution">
    <text evidence="2">The sequence shown here is derived from an EMBL/GenBank/DDBJ whole genome shotgun (WGS) entry which is preliminary data.</text>
</comment>
<dbReference type="InterPro" id="IPR029063">
    <property type="entry name" value="SAM-dependent_MTases_sf"/>
</dbReference>
<dbReference type="CDD" id="cd02440">
    <property type="entry name" value="AdoMet_MTases"/>
    <property type="match status" value="1"/>
</dbReference>
<dbReference type="PANTHER" id="PTHR42912:SF93">
    <property type="entry name" value="N6-ADENOSINE-METHYLTRANSFERASE TMT1A"/>
    <property type="match status" value="1"/>
</dbReference>
<dbReference type="EMBL" id="JANTHZ010000001">
    <property type="protein sequence ID" value="MCS0493686.1"/>
    <property type="molecule type" value="Genomic_DNA"/>
</dbReference>